<feature type="domain" description="DUF4142" evidence="3">
    <location>
        <begin position="161"/>
        <end position="224"/>
    </location>
</feature>
<dbReference type="PANTHER" id="PTHR38593:SF1">
    <property type="entry name" value="BLR2558 PROTEIN"/>
    <property type="match status" value="1"/>
</dbReference>
<organism evidence="4 5">
    <name type="scientific">Botrimarina mediterranea</name>
    <dbReference type="NCBI Taxonomy" id="2528022"/>
    <lineage>
        <taxon>Bacteria</taxon>
        <taxon>Pseudomonadati</taxon>
        <taxon>Planctomycetota</taxon>
        <taxon>Planctomycetia</taxon>
        <taxon>Pirellulales</taxon>
        <taxon>Lacipirellulaceae</taxon>
        <taxon>Botrimarina</taxon>
    </lineage>
</organism>
<keyword evidence="5" id="KW-1185">Reference proteome</keyword>
<dbReference type="InterPro" id="IPR012347">
    <property type="entry name" value="Ferritin-like"/>
</dbReference>
<keyword evidence="2" id="KW-0732">Signal</keyword>
<feature type="compositionally biased region" description="Polar residues" evidence="1">
    <location>
        <begin position="119"/>
        <end position="141"/>
    </location>
</feature>
<reference evidence="4 5" key="1">
    <citation type="submission" date="2019-02" db="EMBL/GenBank/DDBJ databases">
        <title>Deep-cultivation of Planctomycetes and their phenomic and genomic characterization uncovers novel biology.</title>
        <authorList>
            <person name="Wiegand S."/>
            <person name="Jogler M."/>
            <person name="Boedeker C."/>
            <person name="Pinto D."/>
            <person name="Vollmers J."/>
            <person name="Rivas-Marin E."/>
            <person name="Kohn T."/>
            <person name="Peeters S.H."/>
            <person name="Heuer A."/>
            <person name="Rast P."/>
            <person name="Oberbeckmann S."/>
            <person name="Bunk B."/>
            <person name="Jeske O."/>
            <person name="Meyerdierks A."/>
            <person name="Storesund J.E."/>
            <person name="Kallscheuer N."/>
            <person name="Luecker S."/>
            <person name="Lage O.M."/>
            <person name="Pohl T."/>
            <person name="Merkel B.J."/>
            <person name="Hornburger P."/>
            <person name="Mueller R.-W."/>
            <person name="Bruemmer F."/>
            <person name="Labrenz M."/>
            <person name="Spormann A.M."/>
            <person name="Op den Camp H."/>
            <person name="Overmann J."/>
            <person name="Amann R."/>
            <person name="Jetten M.S.M."/>
            <person name="Mascher T."/>
            <person name="Medema M.H."/>
            <person name="Devos D.P."/>
            <person name="Kaster A.-K."/>
            <person name="Ovreas L."/>
            <person name="Rohde M."/>
            <person name="Galperin M.Y."/>
            <person name="Jogler C."/>
        </authorList>
    </citation>
    <scope>NUCLEOTIDE SEQUENCE [LARGE SCALE GENOMIC DNA]</scope>
    <source>
        <strain evidence="4 5">Spa11</strain>
    </source>
</reference>
<proteinExistence type="predicted"/>
<evidence type="ECO:0000259" key="3">
    <source>
        <dbReference type="Pfam" id="PF13628"/>
    </source>
</evidence>
<dbReference type="InterPro" id="IPR025419">
    <property type="entry name" value="DUF4142"/>
</dbReference>
<evidence type="ECO:0000256" key="1">
    <source>
        <dbReference type="SAM" id="MobiDB-lite"/>
    </source>
</evidence>
<feature type="region of interest" description="Disordered" evidence="1">
    <location>
        <begin position="90"/>
        <end position="141"/>
    </location>
</feature>
<accession>A0A518KC12</accession>
<dbReference type="EMBL" id="CP036349">
    <property type="protein sequence ID" value="QDV75324.1"/>
    <property type="molecule type" value="Genomic_DNA"/>
</dbReference>
<dbReference type="RefSeq" id="WP_197529481.1">
    <property type="nucleotide sequence ID" value="NZ_CP036349.1"/>
</dbReference>
<evidence type="ECO:0000313" key="4">
    <source>
        <dbReference type="EMBL" id="QDV75324.1"/>
    </source>
</evidence>
<dbReference type="KEGG" id="bmei:Spa11_35390"/>
<protein>
    <recommendedName>
        <fullName evidence="3">DUF4142 domain-containing protein</fullName>
    </recommendedName>
</protein>
<dbReference type="Proteomes" id="UP000316426">
    <property type="component" value="Chromosome"/>
</dbReference>
<evidence type="ECO:0000256" key="2">
    <source>
        <dbReference type="SAM" id="SignalP"/>
    </source>
</evidence>
<feature type="chain" id="PRO_5021932606" description="DUF4142 domain-containing protein" evidence="2">
    <location>
        <begin position="20"/>
        <end position="231"/>
    </location>
</feature>
<feature type="signal peptide" evidence="2">
    <location>
        <begin position="1"/>
        <end position="19"/>
    </location>
</feature>
<gene>
    <name evidence="4" type="ORF">Spa11_35390</name>
</gene>
<feature type="domain" description="DUF4142" evidence="3">
    <location>
        <begin position="43"/>
        <end position="155"/>
    </location>
</feature>
<dbReference type="AlphaFoldDB" id="A0A518KC12"/>
<dbReference type="Gene3D" id="1.20.1260.10">
    <property type="match status" value="1"/>
</dbReference>
<evidence type="ECO:0000313" key="5">
    <source>
        <dbReference type="Proteomes" id="UP000316426"/>
    </source>
</evidence>
<dbReference type="Pfam" id="PF13628">
    <property type="entry name" value="DUF4142"/>
    <property type="match status" value="2"/>
</dbReference>
<dbReference type="PANTHER" id="PTHR38593">
    <property type="entry name" value="BLR2558 PROTEIN"/>
    <property type="match status" value="1"/>
</dbReference>
<sequence length="231" mass="25237" precursor="true">MKCLLTVALCVAMTSVVSAQVVQTSGQQNIQSSTRANSSQIDNRVASCLILANLGEIEIAKFAEENLDDGDVKKFAKTLAEDHKKLNKELERFAPQAASTKLSSDSSSWDRDQQRSQQAGTNITPGFDNPSASQQTAAQNPTDKKLFQIEKEATQNCVAMTKEELQETSGKEMEQAFLGCQVATHIQMVAHLKAAENAVSPELKQVVADAKEKVQSHLDKAKKLMKEQKNS</sequence>
<name>A0A518KC12_9BACT</name>